<sequence length="106" mass="11733">MTTTIRSEIEESIREEQRAQAEHEAAIQAEIELRAQIRDEIQDEVKDTILSVERVWLGRNPQRTIASVKAFHSGDGKVGTVLMDVICPSAAGLRRGAPHRGSLVDS</sequence>
<evidence type="ECO:0000256" key="1">
    <source>
        <dbReference type="SAM" id="MobiDB-lite"/>
    </source>
</evidence>
<feature type="compositionally biased region" description="Basic and acidic residues" evidence="1">
    <location>
        <begin position="7"/>
        <end position="20"/>
    </location>
</feature>
<dbReference type="Proteomes" id="UP001259832">
    <property type="component" value="Unassembled WGS sequence"/>
</dbReference>
<protein>
    <submittedName>
        <fullName evidence="2">Uncharacterized protein</fullName>
    </submittedName>
</protein>
<evidence type="ECO:0000313" key="2">
    <source>
        <dbReference type="EMBL" id="KAK1928705.1"/>
    </source>
</evidence>
<name>A0AAD9FZ26_9STRA</name>
<accession>A0AAD9FZ26</accession>
<organism evidence="2 3">
    <name type="scientific">Phytophthora citrophthora</name>
    <dbReference type="NCBI Taxonomy" id="4793"/>
    <lineage>
        <taxon>Eukaryota</taxon>
        <taxon>Sar</taxon>
        <taxon>Stramenopiles</taxon>
        <taxon>Oomycota</taxon>
        <taxon>Peronosporomycetes</taxon>
        <taxon>Peronosporales</taxon>
        <taxon>Peronosporaceae</taxon>
        <taxon>Phytophthora</taxon>
    </lineage>
</organism>
<proteinExistence type="predicted"/>
<comment type="caution">
    <text evidence="2">The sequence shown here is derived from an EMBL/GenBank/DDBJ whole genome shotgun (WGS) entry which is preliminary data.</text>
</comment>
<dbReference type="EMBL" id="JASMQC010000058">
    <property type="protein sequence ID" value="KAK1928705.1"/>
    <property type="molecule type" value="Genomic_DNA"/>
</dbReference>
<evidence type="ECO:0000313" key="3">
    <source>
        <dbReference type="Proteomes" id="UP001259832"/>
    </source>
</evidence>
<dbReference type="AlphaFoldDB" id="A0AAD9FZ26"/>
<reference evidence="2" key="1">
    <citation type="submission" date="2023-08" db="EMBL/GenBank/DDBJ databases">
        <title>Reference Genome Resource for the Citrus Pathogen Phytophthora citrophthora.</title>
        <authorList>
            <person name="Moller H."/>
            <person name="Coetzee B."/>
            <person name="Rose L.J."/>
            <person name="Van Niekerk J.M."/>
        </authorList>
    </citation>
    <scope>NUCLEOTIDE SEQUENCE</scope>
    <source>
        <strain evidence="2">STE-U-9442</strain>
    </source>
</reference>
<gene>
    <name evidence="2" type="ORF">P3T76_015808</name>
</gene>
<keyword evidence="3" id="KW-1185">Reference proteome</keyword>
<feature type="region of interest" description="Disordered" evidence="1">
    <location>
        <begin position="1"/>
        <end position="20"/>
    </location>
</feature>